<feature type="domain" description="N-acetyltransferase" evidence="1">
    <location>
        <begin position="9"/>
        <end position="177"/>
    </location>
</feature>
<organism evidence="2 3">
    <name type="scientific">Cedecea davisae</name>
    <dbReference type="NCBI Taxonomy" id="158484"/>
    <lineage>
        <taxon>Bacteria</taxon>
        <taxon>Pseudomonadati</taxon>
        <taxon>Pseudomonadota</taxon>
        <taxon>Gammaproteobacteria</taxon>
        <taxon>Enterobacterales</taxon>
        <taxon>Enterobacteriaceae</taxon>
        <taxon>Cedecea</taxon>
    </lineage>
</organism>
<dbReference type="Pfam" id="PF13302">
    <property type="entry name" value="Acetyltransf_3"/>
    <property type="match status" value="1"/>
</dbReference>
<reference evidence="3" key="2">
    <citation type="submission" date="2023-07" db="EMBL/GenBank/DDBJ databases">
        <title>Cedecea davisae an AmpC producer and its therapeutic implications.</title>
        <authorList>
            <person name="Notter J."/>
        </authorList>
    </citation>
    <scope>NUCLEOTIDE SEQUENCE [LARGE SCALE GENOMIC DNA]</scope>
    <source>
        <strain evidence="3">1</strain>
    </source>
</reference>
<dbReference type="PROSITE" id="PS51186">
    <property type="entry name" value="GNAT"/>
    <property type="match status" value="1"/>
</dbReference>
<sequence>MLVTTTPRLIIRSFEDKDAAPLFAYLSSPRAPCFYDEKINSLTQAEAEVSKRAGDTGQFAVCLKETDELIGHLFADNHDEPDPNTWGVGWHFNPLYEGQGFATESVTALFHYLFTVKKARRLYAYVEDYNLASLKLCKRLNMRQEGCFMEFVSFTTEDGTEKYDNTFVFALLSKEWKTIVQA</sequence>
<dbReference type="InterPro" id="IPR000182">
    <property type="entry name" value="GNAT_dom"/>
</dbReference>
<comment type="caution">
    <text evidence="2">The sequence shown here is derived from an EMBL/GenBank/DDBJ whole genome shotgun (WGS) entry which is preliminary data.</text>
</comment>
<proteinExistence type="predicted"/>
<dbReference type="PANTHER" id="PTHR43792">
    <property type="entry name" value="GNAT FAMILY, PUTATIVE (AFU_ORTHOLOGUE AFUA_3G00765)-RELATED-RELATED"/>
    <property type="match status" value="1"/>
</dbReference>
<name>A0ABS6DHF7_9ENTR</name>
<dbReference type="EMBL" id="JAGRYU010000017">
    <property type="protein sequence ID" value="MBU4682497.1"/>
    <property type="molecule type" value="Genomic_DNA"/>
</dbReference>
<evidence type="ECO:0000313" key="3">
    <source>
        <dbReference type="Proteomes" id="UP000686327"/>
    </source>
</evidence>
<dbReference type="RefSeq" id="WP_216375726.1">
    <property type="nucleotide sequence ID" value="NZ_JAGRYT010000030.1"/>
</dbReference>
<dbReference type="InterPro" id="IPR051531">
    <property type="entry name" value="N-acetyltransferase"/>
</dbReference>
<evidence type="ECO:0000259" key="1">
    <source>
        <dbReference type="PROSITE" id="PS51186"/>
    </source>
</evidence>
<keyword evidence="3" id="KW-1185">Reference proteome</keyword>
<protein>
    <submittedName>
        <fullName evidence="2">GNAT family N-acetyltransferase</fullName>
    </submittedName>
</protein>
<gene>
    <name evidence="2" type="ORF">KC222_10770</name>
</gene>
<reference evidence="2 3" key="1">
    <citation type="submission" date="2021-04" db="EMBL/GenBank/DDBJ databases">
        <authorList>
            <person name="Seiffert S.N."/>
        </authorList>
    </citation>
    <scope>NUCLEOTIDE SEQUENCE [LARGE SCALE GENOMIC DNA]</scope>
    <source>
        <strain evidence="2 3">1</strain>
    </source>
</reference>
<dbReference type="Proteomes" id="UP000686327">
    <property type="component" value="Unassembled WGS sequence"/>
</dbReference>
<accession>A0ABS6DHF7</accession>
<evidence type="ECO:0000313" key="2">
    <source>
        <dbReference type="EMBL" id="MBU4682497.1"/>
    </source>
</evidence>
<dbReference type="PANTHER" id="PTHR43792:SF1">
    <property type="entry name" value="N-ACETYLTRANSFERASE DOMAIN-CONTAINING PROTEIN"/>
    <property type="match status" value="1"/>
</dbReference>